<name>A0A8S5QTF3_9CAUD</name>
<reference evidence="1" key="1">
    <citation type="journal article" date="2021" name="Proc. Natl. Acad. Sci. U.S.A.">
        <title>A Catalog of Tens of Thousands of Viruses from Human Metagenomes Reveals Hidden Associations with Chronic Diseases.</title>
        <authorList>
            <person name="Tisza M.J."/>
            <person name="Buck C.B."/>
        </authorList>
    </citation>
    <scope>NUCLEOTIDE SEQUENCE</scope>
    <source>
        <strain evidence="1">CtDAq1</strain>
    </source>
</reference>
<accession>A0A8S5QTF3</accession>
<evidence type="ECO:0000313" key="1">
    <source>
        <dbReference type="EMBL" id="DAE22470.1"/>
    </source>
</evidence>
<sequence>MTQNFYYFCYVNSKRESALPVVRTEVVWPGNHIDHK</sequence>
<proteinExistence type="predicted"/>
<organism evidence="1">
    <name type="scientific">CrAss-like virus sp. ctDAq1</name>
    <dbReference type="NCBI Taxonomy" id="2826822"/>
    <lineage>
        <taxon>Viruses</taxon>
        <taxon>Duplodnaviria</taxon>
        <taxon>Heunggongvirae</taxon>
        <taxon>Uroviricota</taxon>
        <taxon>Caudoviricetes</taxon>
        <taxon>Crassvirales</taxon>
    </lineage>
</organism>
<protein>
    <submittedName>
        <fullName evidence="1">Uncharacterized protein</fullName>
    </submittedName>
</protein>
<dbReference type="EMBL" id="BK015733">
    <property type="protein sequence ID" value="DAE22470.1"/>
    <property type="molecule type" value="Genomic_DNA"/>
</dbReference>